<feature type="transmembrane region" description="Helical" evidence="12">
    <location>
        <begin position="210"/>
        <end position="231"/>
    </location>
</feature>
<evidence type="ECO:0000256" key="9">
    <source>
        <dbReference type="ARBA" id="ARBA00023065"/>
    </source>
</evidence>
<comment type="caution">
    <text evidence="14">The sequence shown here is derived from an EMBL/GenBank/DDBJ whole genome shotgun (WGS) entry which is preliminary data.</text>
</comment>
<dbReference type="PANTHER" id="PTHR10110:SF195">
    <property type="entry name" value="NA(+)_H(+) ANTIPORTER NHAS2"/>
    <property type="match status" value="1"/>
</dbReference>
<feature type="transmembrane region" description="Helical" evidence="12">
    <location>
        <begin position="387"/>
        <end position="407"/>
    </location>
</feature>
<feature type="transmembrane region" description="Helical" evidence="12">
    <location>
        <begin position="98"/>
        <end position="117"/>
    </location>
</feature>
<keyword evidence="3" id="KW-0813">Transport</keyword>
<evidence type="ECO:0000256" key="7">
    <source>
        <dbReference type="ARBA" id="ARBA00022989"/>
    </source>
</evidence>
<feature type="transmembrane region" description="Helical" evidence="12">
    <location>
        <begin position="358"/>
        <end position="381"/>
    </location>
</feature>
<sequence length="419" mass="44755">MNTLHLIALLFTLSAFLCIVNARVLHLPMTIGVMILSMLCSLLIVVLNPLFPHHDLKHFPQTVLGAVNLPQALLNGALSLLLFAGTLGVDFGHFRTRLASVSALALLGTVLAVILLAGATWVIFPLLGIPIPFLWCVLLGAILAPTDPVSVVGMLRRLGLPGALQAVFAGESLLNDGVGIVVFDVTIGLATGHVEGVTLAEIAIRFVREAIGGCLLGFATGWLALLVLRLVRDTRDPHITLLVSLALATGTFSLASLFGMSGAVAVVVAGLCLGTQYGRFVLDADARKKLDGAWSLFDEVLNALLFVLIGFEMLEVPEHLSSFTAMLVVIPLAVIVRWLSVFLSTLPVHLRHWDKGRMVAMLTWGGLRGGISVSLALSLPAGDLRNLLLPICYGVVVFTIIVQGLTMEHVATRLYPKEK</sequence>
<organism evidence="14 15">
    <name type="scientific">Acetobacter conturbans</name>
    <dbReference type="NCBI Taxonomy" id="1737472"/>
    <lineage>
        <taxon>Bacteria</taxon>
        <taxon>Pseudomonadati</taxon>
        <taxon>Pseudomonadota</taxon>
        <taxon>Alphaproteobacteria</taxon>
        <taxon>Acetobacterales</taxon>
        <taxon>Acetobacteraceae</taxon>
        <taxon>Acetobacter</taxon>
    </lineage>
</organism>
<keyword evidence="5" id="KW-1003">Cell membrane</keyword>
<feature type="transmembrane region" description="Helical" evidence="12">
    <location>
        <begin position="323"/>
        <end position="346"/>
    </location>
</feature>
<protein>
    <submittedName>
        <fullName evidence="14">Sodium:proton antiporter</fullName>
    </submittedName>
</protein>
<keyword evidence="8" id="KW-0915">Sodium</keyword>
<dbReference type="RefSeq" id="WP_173569636.1">
    <property type="nucleotide sequence ID" value="NZ_WOSY01000005.1"/>
</dbReference>
<evidence type="ECO:0000259" key="13">
    <source>
        <dbReference type="Pfam" id="PF00999"/>
    </source>
</evidence>
<comment type="subcellular location">
    <subcellularLocation>
        <location evidence="1">Cell membrane</location>
        <topology evidence="1">Multi-pass membrane protein</topology>
    </subcellularLocation>
</comment>
<dbReference type="Gene3D" id="6.10.140.1330">
    <property type="match status" value="1"/>
</dbReference>
<dbReference type="Proteomes" id="UP000631653">
    <property type="component" value="Unassembled WGS sequence"/>
</dbReference>
<keyword evidence="4" id="KW-0050">Antiport</keyword>
<evidence type="ECO:0000256" key="12">
    <source>
        <dbReference type="SAM" id="Phobius"/>
    </source>
</evidence>
<dbReference type="Pfam" id="PF00999">
    <property type="entry name" value="Na_H_Exchanger"/>
    <property type="match status" value="1"/>
</dbReference>
<feature type="domain" description="Cation/H+ exchanger transmembrane" evidence="13">
    <location>
        <begin position="13"/>
        <end position="410"/>
    </location>
</feature>
<name>A0ABX0K2V7_9PROT</name>
<keyword evidence="15" id="KW-1185">Reference proteome</keyword>
<evidence type="ECO:0000256" key="2">
    <source>
        <dbReference type="ARBA" id="ARBA00007367"/>
    </source>
</evidence>
<evidence type="ECO:0000313" key="14">
    <source>
        <dbReference type="EMBL" id="NHN88342.1"/>
    </source>
</evidence>
<proteinExistence type="inferred from homology"/>
<keyword evidence="9" id="KW-0406">Ion transport</keyword>
<keyword evidence="10 12" id="KW-0472">Membrane</keyword>
<feature type="transmembrane region" description="Helical" evidence="12">
    <location>
        <begin position="124"/>
        <end position="144"/>
    </location>
</feature>
<feature type="transmembrane region" description="Helical" evidence="12">
    <location>
        <begin position="32"/>
        <end position="51"/>
    </location>
</feature>
<feature type="transmembrane region" description="Helical" evidence="12">
    <location>
        <begin position="72"/>
        <end position="92"/>
    </location>
</feature>
<comment type="similarity">
    <text evidence="2">Belongs to the monovalent cation:proton antiporter 1 (CPA1) transporter (TC 2.A.36) family.</text>
</comment>
<feature type="transmembrane region" description="Helical" evidence="12">
    <location>
        <begin position="294"/>
        <end position="311"/>
    </location>
</feature>
<dbReference type="EMBL" id="WOSY01000005">
    <property type="protein sequence ID" value="NHN88342.1"/>
    <property type="molecule type" value="Genomic_DNA"/>
</dbReference>
<gene>
    <name evidence="14" type="ORF">GOB81_06825</name>
</gene>
<accession>A0ABX0K2V7</accession>
<evidence type="ECO:0000256" key="3">
    <source>
        <dbReference type="ARBA" id="ARBA00022448"/>
    </source>
</evidence>
<keyword evidence="7 12" id="KW-1133">Transmembrane helix</keyword>
<evidence type="ECO:0000256" key="11">
    <source>
        <dbReference type="ARBA" id="ARBA00023201"/>
    </source>
</evidence>
<dbReference type="PANTHER" id="PTHR10110">
    <property type="entry name" value="SODIUM/HYDROGEN EXCHANGER"/>
    <property type="match status" value="1"/>
</dbReference>
<evidence type="ECO:0000256" key="6">
    <source>
        <dbReference type="ARBA" id="ARBA00022692"/>
    </source>
</evidence>
<evidence type="ECO:0000256" key="1">
    <source>
        <dbReference type="ARBA" id="ARBA00004651"/>
    </source>
</evidence>
<keyword evidence="6 12" id="KW-0812">Transmembrane</keyword>
<reference evidence="14 15" key="1">
    <citation type="journal article" date="2020" name="Int. J. Syst. Evol. Microbiol.">
        <title>Novel acetic acid bacteria from cider fermentations: Acetobacter conturbans sp. nov. and Acetobacter fallax sp. nov.</title>
        <authorList>
            <person name="Sombolestani A.S."/>
            <person name="Cleenwerck I."/>
            <person name="Cnockaert M."/>
            <person name="Borremans W."/>
            <person name="Wieme A.D."/>
            <person name="De Vuyst L."/>
            <person name="Vandamme P."/>
        </authorList>
    </citation>
    <scope>NUCLEOTIDE SEQUENCE [LARGE SCALE GENOMIC DNA]</scope>
    <source>
        <strain evidence="14 15">LMG 1627</strain>
    </source>
</reference>
<dbReference type="InterPro" id="IPR018422">
    <property type="entry name" value="Cation/H_exchanger_CPA1"/>
</dbReference>
<evidence type="ECO:0000256" key="4">
    <source>
        <dbReference type="ARBA" id="ARBA00022449"/>
    </source>
</evidence>
<keyword evidence="11" id="KW-0739">Sodium transport</keyword>
<evidence type="ECO:0000256" key="5">
    <source>
        <dbReference type="ARBA" id="ARBA00022475"/>
    </source>
</evidence>
<evidence type="ECO:0000256" key="10">
    <source>
        <dbReference type="ARBA" id="ARBA00023136"/>
    </source>
</evidence>
<evidence type="ECO:0000256" key="8">
    <source>
        <dbReference type="ARBA" id="ARBA00023053"/>
    </source>
</evidence>
<evidence type="ECO:0000313" key="15">
    <source>
        <dbReference type="Proteomes" id="UP000631653"/>
    </source>
</evidence>
<dbReference type="InterPro" id="IPR006153">
    <property type="entry name" value="Cation/H_exchanger_TM"/>
</dbReference>